<evidence type="ECO:0000313" key="7">
    <source>
        <dbReference type="Proteomes" id="UP000198406"/>
    </source>
</evidence>
<accession>A0A1Z5KIH3</accession>
<dbReference type="SUPFAM" id="SSF49764">
    <property type="entry name" value="HSP20-like chaperones"/>
    <property type="match status" value="1"/>
</dbReference>
<dbReference type="AlphaFoldDB" id="A0A1Z5KIH3"/>
<evidence type="ECO:0000256" key="1">
    <source>
        <dbReference type="ARBA" id="ARBA00023016"/>
    </source>
</evidence>
<dbReference type="InterPro" id="IPR031107">
    <property type="entry name" value="Small_HSP"/>
</dbReference>
<dbReference type="OrthoDB" id="44796at2759"/>
<dbReference type="PANTHER" id="PTHR11527">
    <property type="entry name" value="HEAT-SHOCK PROTEIN 20 FAMILY MEMBER"/>
    <property type="match status" value="1"/>
</dbReference>
<evidence type="ECO:0000256" key="4">
    <source>
        <dbReference type="SAM" id="MobiDB-lite"/>
    </source>
</evidence>
<dbReference type="InterPro" id="IPR008978">
    <property type="entry name" value="HSP20-like_chaperone"/>
</dbReference>
<evidence type="ECO:0000259" key="5">
    <source>
        <dbReference type="PROSITE" id="PS01031"/>
    </source>
</evidence>
<protein>
    <recommendedName>
        <fullName evidence="5">SHSP domain-containing protein</fullName>
    </recommendedName>
</protein>
<evidence type="ECO:0000256" key="3">
    <source>
        <dbReference type="RuleBase" id="RU003616"/>
    </source>
</evidence>
<sequence>MALNRYNTLFNHPFGVGFDDLFSPSPFLTSDPFELMPVLRNVNRSPDAILRRSSPGFEIHEHEKEYQISVDVPGVKASDMKLELEEDGRVLHLSGGRKIEREGSVTETRFDKKFYVGENVNLEKLKANLADGVLTLVAPKKEVEKPKLTSIPISESTHSDEKKEEMDTETK</sequence>
<dbReference type="Gene3D" id="2.60.40.790">
    <property type="match status" value="1"/>
</dbReference>
<feature type="compositionally biased region" description="Basic and acidic residues" evidence="4">
    <location>
        <begin position="157"/>
        <end position="171"/>
    </location>
</feature>
<dbReference type="Pfam" id="PF00011">
    <property type="entry name" value="HSP20"/>
    <property type="match status" value="1"/>
</dbReference>
<comment type="similarity">
    <text evidence="2 3">Belongs to the small heat shock protein (HSP20) family.</text>
</comment>
<dbReference type="PROSITE" id="PS01031">
    <property type="entry name" value="SHSP"/>
    <property type="match status" value="1"/>
</dbReference>
<comment type="caution">
    <text evidence="6">The sequence shown here is derived from an EMBL/GenBank/DDBJ whole genome shotgun (WGS) entry which is preliminary data.</text>
</comment>
<dbReference type="InParanoid" id="A0A1Z5KIH3"/>
<organism evidence="6 7">
    <name type="scientific">Fistulifera solaris</name>
    <name type="common">Oleaginous diatom</name>
    <dbReference type="NCBI Taxonomy" id="1519565"/>
    <lineage>
        <taxon>Eukaryota</taxon>
        <taxon>Sar</taxon>
        <taxon>Stramenopiles</taxon>
        <taxon>Ochrophyta</taxon>
        <taxon>Bacillariophyta</taxon>
        <taxon>Bacillariophyceae</taxon>
        <taxon>Bacillariophycidae</taxon>
        <taxon>Naviculales</taxon>
        <taxon>Naviculaceae</taxon>
        <taxon>Fistulifera</taxon>
    </lineage>
</organism>
<gene>
    <name evidence="6" type="ORF">FisN_4Hh487</name>
</gene>
<reference evidence="6 7" key="1">
    <citation type="journal article" date="2015" name="Plant Cell">
        <title>Oil accumulation by the oleaginous diatom Fistulifera solaris as revealed by the genome and transcriptome.</title>
        <authorList>
            <person name="Tanaka T."/>
            <person name="Maeda Y."/>
            <person name="Veluchamy A."/>
            <person name="Tanaka M."/>
            <person name="Abida H."/>
            <person name="Marechal E."/>
            <person name="Bowler C."/>
            <person name="Muto M."/>
            <person name="Sunaga Y."/>
            <person name="Tanaka M."/>
            <person name="Yoshino T."/>
            <person name="Taniguchi T."/>
            <person name="Fukuda Y."/>
            <person name="Nemoto M."/>
            <person name="Matsumoto M."/>
            <person name="Wong P.S."/>
            <person name="Aburatani S."/>
            <person name="Fujibuchi W."/>
        </authorList>
    </citation>
    <scope>NUCLEOTIDE SEQUENCE [LARGE SCALE GENOMIC DNA]</scope>
    <source>
        <strain evidence="6 7">JPCC DA0580</strain>
    </source>
</reference>
<dbReference type="CDD" id="cd06464">
    <property type="entry name" value="ACD_sHsps-like"/>
    <property type="match status" value="1"/>
</dbReference>
<dbReference type="EMBL" id="BDSP01000235">
    <property type="protein sequence ID" value="GAX26017.1"/>
    <property type="molecule type" value="Genomic_DNA"/>
</dbReference>
<dbReference type="InterPro" id="IPR002068">
    <property type="entry name" value="A-crystallin/Hsp20_dom"/>
</dbReference>
<feature type="region of interest" description="Disordered" evidence="4">
    <location>
        <begin position="144"/>
        <end position="171"/>
    </location>
</feature>
<evidence type="ECO:0000313" key="6">
    <source>
        <dbReference type="EMBL" id="GAX26017.1"/>
    </source>
</evidence>
<dbReference type="FunCoup" id="A0A1Z5KIH3">
    <property type="interactions" value="64"/>
</dbReference>
<proteinExistence type="inferred from homology"/>
<keyword evidence="7" id="KW-1185">Reference proteome</keyword>
<feature type="domain" description="SHSP" evidence="5">
    <location>
        <begin position="48"/>
        <end position="156"/>
    </location>
</feature>
<evidence type="ECO:0000256" key="2">
    <source>
        <dbReference type="PROSITE-ProRule" id="PRU00285"/>
    </source>
</evidence>
<keyword evidence="1" id="KW-0346">Stress response</keyword>
<name>A0A1Z5KIH3_FISSO</name>
<dbReference type="Proteomes" id="UP000198406">
    <property type="component" value="Unassembled WGS sequence"/>
</dbReference>